<gene>
    <name evidence="2" type="ORF">SAMN05421640_0594</name>
</gene>
<feature type="domain" description="Methyltransferase" evidence="1">
    <location>
        <begin position="42"/>
        <end position="129"/>
    </location>
</feature>
<accession>A0A239FDV7</accession>
<dbReference type="AlphaFoldDB" id="A0A239FDV7"/>
<proteinExistence type="predicted"/>
<reference evidence="2 3" key="1">
    <citation type="submission" date="2017-06" db="EMBL/GenBank/DDBJ databases">
        <authorList>
            <person name="Kim H.J."/>
            <person name="Triplett B.A."/>
        </authorList>
    </citation>
    <scope>NUCLEOTIDE SEQUENCE [LARGE SCALE GENOMIC DNA]</scope>
    <source>
        <strain evidence="2 3">DSM 19307</strain>
    </source>
</reference>
<dbReference type="InterPro" id="IPR029063">
    <property type="entry name" value="SAM-dependent_MTases_sf"/>
</dbReference>
<evidence type="ECO:0000259" key="1">
    <source>
        <dbReference type="Pfam" id="PF13649"/>
    </source>
</evidence>
<dbReference type="Gene3D" id="3.40.50.150">
    <property type="entry name" value="Vaccinia Virus protein VP39"/>
    <property type="match status" value="1"/>
</dbReference>
<organism evidence="2 3">
    <name type="scientific">Ekhidna lutea</name>
    <dbReference type="NCBI Taxonomy" id="447679"/>
    <lineage>
        <taxon>Bacteria</taxon>
        <taxon>Pseudomonadati</taxon>
        <taxon>Bacteroidota</taxon>
        <taxon>Cytophagia</taxon>
        <taxon>Cytophagales</taxon>
        <taxon>Reichenbachiellaceae</taxon>
        <taxon>Ekhidna</taxon>
    </lineage>
</organism>
<keyword evidence="3" id="KW-1185">Reference proteome</keyword>
<dbReference type="GO" id="GO:0032259">
    <property type="term" value="P:methylation"/>
    <property type="evidence" value="ECO:0007669"/>
    <property type="project" value="UniProtKB-KW"/>
</dbReference>
<dbReference type="Pfam" id="PF13649">
    <property type="entry name" value="Methyltransf_25"/>
    <property type="match status" value="1"/>
</dbReference>
<keyword evidence="2" id="KW-0808">Transferase</keyword>
<sequence>MAVNDFDFIAPFYDRLSKLVFGESLIQAQAYHLKEIGDKDHVLILGGGTGKLLEYIPKSGELDFVEKSVRMLDRAKRRKFHGSINFIQSDFLEFESDKRYDVIICPFFLDCFDQQSLNTVIAKIKRLLSTNAKLIVVDFEKRKVNTLLLDSMLIFFRWCANLETIKLLDLRSFLKKNNFQENEIKFYHKGVFSALYYQVGKRKR</sequence>
<dbReference type="InterPro" id="IPR041698">
    <property type="entry name" value="Methyltransf_25"/>
</dbReference>
<evidence type="ECO:0000313" key="3">
    <source>
        <dbReference type="Proteomes" id="UP000198393"/>
    </source>
</evidence>
<dbReference type="SUPFAM" id="SSF53335">
    <property type="entry name" value="S-adenosyl-L-methionine-dependent methyltransferases"/>
    <property type="match status" value="1"/>
</dbReference>
<dbReference type="GO" id="GO:0008168">
    <property type="term" value="F:methyltransferase activity"/>
    <property type="evidence" value="ECO:0007669"/>
    <property type="project" value="UniProtKB-KW"/>
</dbReference>
<name>A0A239FDV7_EKHLU</name>
<dbReference type="Proteomes" id="UP000198393">
    <property type="component" value="Unassembled WGS sequence"/>
</dbReference>
<keyword evidence="2" id="KW-0489">Methyltransferase</keyword>
<dbReference type="EMBL" id="FZPD01000001">
    <property type="protein sequence ID" value="SNS54254.1"/>
    <property type="molecule type" value="Genomic_DNA"/>
</dbReference>
<dbReference type="OrthoDB" id="836632at2"/>
<evidence type="ECO:0000313" key="2">
    <source>
        <dbReference type="EMBL" id="SNS54254.1"/>
    </source>
</evidence>
<protein>
    <submittedName>
        <fullName evidence="2">Methyltransferase domain-containing protein</fullName>
    </submittedName>
</protein>
<dbReference type="CDD" id="cd02440">
    <property type="entry name" value="AdoMet_MTases"/>
    <property type="match status" value="1"/>
</dbReference>
<dbReference type="RefSeq" id="WP_089355349.1">
    <property type="nucleotide sequence ID" value="NZ_FZPD01000001.1"/>
</dbReference>